<dbReference type="KEGG" id="mmo:MMOB4520"/>
<evidence type="ECO:0000313" key="2">
    <source>
        <dbReference type="Proteomes" id="UP000009072"/>
    </source>
</evidence>
<dbReference type="NCBIfam" id="NF045850">
    <property type="entry name" value="ABC_Mplas_LP"/>
    <property type="match status" value="2"/>
</dbReference>
<reference evidence="1 2" key="1">
    <citation type="journal article" date="2004" name="Genome Res.">
        <title>The complete genome and proteome of Mycoplasma mobile.</title>
        <authorList>
            <person name="Jaffe J.D."/>
            <person name="Stange-Thomann N."/>
            <person name="Smith C."/>
            <person name="DeCaprio D."/>
            <person name="Fisher S."/>
            <person name="Butler J."/>
            <person name="Calvo S."/>
            <person name="Elkins T."/>
            <person name="FitzGerald M.G."/>
            <person name="Hafez N."/>
            <person name="Kodira C.D."/>
            <person name="Major J."/>
            <person name="Wang S."/>
            <person name="Wilkinson J."/>
            <person name="Nicol R."/>
            <person name="Nusbaum C."/>
            <person name="Birren B."/>
            <person name="Berg H.C."/>
            <person name="Church G.M."/>
        </authorList>
    </citation>
    <scope>NUCLEOTIDE SEQUENCE [LARGE SCALE GENOMIC DNA]</scope>
    <source>
        <strain evidence="2">ATCC 43663 / 163K / NCTC 11711</strain>
    </source>
</reference>
<dbReference type="AlphaFoldDB" id="Q6KHJ2"/>
<dbReference type="InterPro" id="IPR017012">
    <property type="entry name" value="UCP032899"/>
</dbReference>
<dbReference type="eggNOG" id="ENOG5030MFQ">
    <property type="taxonomic scope" value="Bacteria"/>
</dbReference>
<proteinExistence type="predicted"/>
<dbReference type="Proteomes" id="UP000009072">
    <property type="component" value="Chromosome"/>
</dbReference>
<dbReference type="RefSeq" id="WP_011264972.1">
    <property type="nucleotide sequence ID" value="NC_006908.1"/>
</dbReference>
<dbReference type="OrthoDB" id="395154at2"/>
<dbReference type="EMBL" id="AE017308">
    <property type="protein sequence ID" value="AAT27938.1"/>
    <property type="molecule type" value="Genomic_DNA"/>
</dbReference>
<sequence length="955" mass="106162">MVLKKFIKFSIGSTILVGIVGGVVAAAVINQNRTSSIEGFTNANELSLSRKRQYIQEFNSSLPTPNYNYDYSASFGGLNSIITSNTSAGMFRLETLNSPVFNNSTGAVEIPTLVRYKMIYGSKIIVTYANGATREFDNDNVDQPSPEDFAKNNSAVFFQTSQDLRSINSPEFVTALNPIDPLAPKAIKLQIGIKQGLKWTDVNGNATKYEIVPEDFYYSFMRTNLLTASFRRANGGSKEIDDALRTIGVSTRFGDTDRYSNAYLFGIFNVSSQDILDRTKTITTINGEKYFTLNATSEQIGANFYDTFSKLLNNDLTLSAAPSQFIQEMSQKQSSLPFETNPTNISGLAKEFQIYDYGFESIPSGPLNGLTSVANREYRSTTTLFASPYIPTTIDPAAGRLIYRQNRNYVEFLDSNRNFVDDNTLISEQIERYIPSINQDVFIQQSFNSFRNKDIDILGYNFLSNAQQQQVSQIARRTTQLVNNQLLLRTVPVSAPSGGGIDANGNSKYNFNNAYALLNYGHDLASLNTGNVATTEAYFGGFGQRFRSILQSAINWYSYASTVSAQEASPWINTFAPDAFIGGIDQNSSSHSTLRTGNTTLDGTNNTFTVQDVIAKRDANGNRIFSIENVVANIETVVNELFLLNSNFEVLDSTNSLKDYHVFLQNLSNLTNQFKSLVFEKAALEMKTLLDEFYALHPNTNRTIDWNLSYTFIGTPSNAVTSAYNEVVNTINALDSRLNVSFYVPSTVPNILARITGGFSSTQFSGWGYDYNGIGTAFDGTTHGNATGIVQAFSYYSKLDPNHQLVRTFPEFYKVSLAFKEIVGNGTTNPEFRVAIPFDQWDALTNNQLNHLEESLRVQIGTNPDGSPIFSNISEAFAKFWIGYQNRKTNRDLIALAREFNTIKGNSLEMSRTGNQSTVSSGNLTNVLVQPRFSLPVFVRGVLYQNDIRINLDLN</sequence>
<keyword evidence="2" id="KW-1185">Reference proteome</keyword>
<organism evidence="1 2">
    <name type="scientific">Mycoplasma mobile (strain ATCC 43663 / 163K / NCTC 11711)</name>
    <name type="common">Mesomycoplasma mobile</name>
    <dbReference type="NCBI Taxonomy" id="267748"/>
    <lineage>
        <taxon>Bacteria</taxon>
        <taxon>Bacillati</taxon>
        <taxon>Mycoplasmatota</taxon>
        <taxon>Mycoplasmoidales</taxon>
        <taxon>Metamycoplasmataceae</taxon>
        <taxon>Mesomycoplasma</taxon>
    </lineage>
</organism>
<gene>
    <name evidence="1" type="ordered locus">MMOB4520</name>
</gene>
<dbReference type="STRING" id="267748.MMOB4520"/>
<protein>
    <submittedName>
        <fullName evidence="1">Putative membrane protein</fullName>
    </submittedName>
</protein>
<name>Q6KHJ2_MYCM1</name>
<dbReference type="HOGENOM" id="CLU_013802_0_0_14"/>
<evidence type="ECO:0000313" key="1">
    <source>
        <dbReference type="EMBL" id="AAT27938.1"/>
    </source>
</evidence>
<dbReference type="PIRSF" id="PIRSF032899">
    <property type="entry name" value="UCP032899"/>
    <property type="match status" value="1"/>
</dbReference>
<accession>Q6KHJ2</accession>